<protein>
    <submittedName>
        <fullName evidence="2">Uncharacterized protein</fullName>
    </submittedName>
</protein>
<evidence type="ECO:0000313" key="3">
    <source>
        <dbReference type="Proteomes" id="UP001107558"/>
    </source>
</evidence>
<keyword evidence="1" id="KW-0812">Transmembrane</keyword>
<dbReference type="OrthoDB" id="6354412at2759"/>
<proteinExistence type="predicted"/>
<gene>
    <name evidence="2" type="ORF">PVAND_002965</name>
</gene>
<evidence type="ECO:0000256" key="1">
    <source>
        <dbReference type="SAM" id="Phobius"/>
    </source>
</evidence>
<keyword evidence="1" id="KW-0472">Membrane</keyword>
<feature type="transmembrane region" description="Helical" evidence="1">
    <location>
        <begin position="18"/>
        <end position="36"/>
    </location>
</feature>
<dbReference type="AlphaFoldDB" id="A0A9J6BTH4"/>
<organism evidence="2 3">
    <name type="scientific">Polypedilum vanderplanki</name>
    <name type="common">Sleeping chironomid midge</name>
    <dbReference type="NCBI Taxonomy" id="319348"/>
    <lineage>
        <taxon>Eukaryota</taxon>
        <taxon>Metazoa</taxon>
        <taxon>Ecdysozoa</taxon>
        <taxon>Arthropoda</taxon>
        <taxon>Hexapoda</taxon>
        <taxon>Insecta</taxon>
        <taxon>Pterygota</taxon>
        <taxon>Neoptera</taxon>
        <taxon>Endopterygota</taxon>
        <taxon>Diptera</taxon>
        <taxon>Nematocera</taxon>
        <taxon>Chironomoidea</taxon>
        <taxon>Chironomidae</taxon>
        <taxon>Chironominae</taxon>
        <taxon>Polypedilum</taxon>
        <taxon>Polypedilum</taxon>
    </lineage>
</organism>
<keyword evidence="3" id="KW-1185">Reference proteome</keyword>
<reference evidence="2" key="1">
    <citation type="submission" date="2021-03" db="EMBL/GenBank/DDBJ databases">
        <title>Chromosome level genome of the anhydrobiotic midge Polypedilum vanderplanki.</title>
        <authorList>
            <person name="Yoshida Y."/>
            <person name="Kikawada T."/>
            <person name="Gusev O."/>
        </authorList>
    </citation>
    <scope>NUCLEOTIDE SEQUENCE</scope>
    <source>
        <strain evidence="2">NIAS01</strain>
        <tissue evidence="2">Whole body or cell culture</tissue>
    </source>
</reference>
<evidence type="ECO:0000313" key="2">
    <source>
        <dbReference type="EMBL" id="KAG5672877.1"/>
    </source>
</evidence>
<dbReference type="Proteomes" id="UP001107558">
    <property type="component" value="Chromosome 3"/>
</dbReference>
<comment type="caution">
    <text evidence="2">The sequence shown here is derived from an EMBL/GenBank/DDBJ whole genome shotgun (WGS) entry which is preliminary data.</text>
</comment>
<accession>A0A9J6BTH4</accession>
<dbReference type="EMBL" id="JADBJN010000003">
    <property type="protein sequence ID" value="KAG5672877.1"/>
    <property type="molecule type" value="Genomic_DNA"/>
</dbReference>
<keyword evidence="1" id="KW-1133">Transmembrane helix</keyword>
<sequence>MNPIPYEVASSSKQKLSLLYAFFAWNAFGFVIYSIYKGKADWAVYHGLPKDDLTPAQQYAKLLGMQKVKVIRIGKGGTEEYEIDNREQSNNEENLLEAE</sequence>
<name>A0A9J6BTH4_POLVA</name>